<dbReference type="EMBL" id="FQVW01000008">
    <property type="protein sequence ID" value="SHF89799.1"/>
    <property type="molecule type" value="Genomic_DNA"/>
</dbReference>
<gene>
    <name evidence="2" type="ORF">SAMN05216225_100850</name>
</gene>
<evidence type="ECO:0000313" key="3">
    <source>
        <dbReference type="Proteomes" id="UP000183988"/>
    </source>
</evidence>
<dbReference type="SMART" id="SM00914">
    <property type="entry name" value="IDEAL"/>
    <property type="match status" value="1"/>
</dbReference>
<dbReference type="AlphaFoldDB" id="A0A1M5FED7"/>
<dbReference type="Proteomes" id="UP000183988">
    <property type="component" value="Unassembled WGS sequence"/>
</dbReference>
<evidence type="ECO:0000313" key="2">
    <source>
        <dbReference type="EMBL" id="SHF89799.1"/>
    </source>
</evidence>
<sequence>MGGVQMISVKMLKPYYIKADDQYVRIILAYQYFAVVINKKVYQFIPIEAKEIRINRKTRKVENVGARFAFQKGKDIVYMTMSELISLPDFLFQLHSIAKPYYDSMQMDSKQIKDVNAVIIDELEHQNIKRLIDKALDERDEEVFRKLVQLL</sequence>
<dbReference type="Pfam" id="PF08858">
    <property type="entry name" value="IDEAL"/>
    <property type="match status" value="1"/>
</dbReference>
<feature type="domain" description="IDEAL" evidence="1">
    <location>
        <begin position="119"/>
        <end position="151"/>
    </location>
</feature>
<keyword evidence="3" id="KW-1185">Reference proteome</keyword>
<accession>A0A1M5FED7</accession>
<dbReference type="InterPro" id="IPR027393">
    <property type="entry name" value="Virus_scaffolding_prot_C"/>
</dbReference>
<evidence type="ECO:0000259" key="1">
    <source>
        <dbReference type="SMART" id="SM00914"/>
    </source>
</evidence>
<dbReference type="Gene3D" id="4.10.810.10">
    <property type="entry name" value="Virus Scaffolding Protein, Chain A"/>
    <property type="match status" value="1"/>
</dbReference>
<reference evidence="2 3" key="1">
    <citation type="submission" date="2016-11" db="EMBL/GenBank/DDBJ databases">
        <authorList>
            <person name="Jaros S."/>
            <person name="Januszkiewicz K."/>
            <person name="Wedrychowicz H."/>
        </authorList>
    </citation>
    <scope>NUCLEOTIDE SEQUENCE [LARGE SCALE GENOMIC DNA]</scope>
    <source>
        <strain evidence="2 3">IBRC-M 10683</strain>
    </source>
</reference>
<protein>
    <submittedName>
        <fullName evidence="2">IDEAL domain-containing protein</fullName>
    </submittedName>
</protein>
<name>A0A1M5FED7_9BACI</name>
<dbReference type="InterPro" id="IPR014957">
    <property type="entry name" value="IDEAL_dom"/>
</dbReference>
<proteinExistence type="predicted"/>
<dbReference type="STRING" id="930117.SAMN05216225_100850"/>
<organism evidence="2 3">
    <name type="scientific">Ornithinibacillus halophilus</name>
    <dbReference type="NCBI Taxonomy" id="930117"/>
    <lineage>
        <taxon>Bacteria</taxon>
        <taxon>Bacillati</taxon>
        <taxon>Bacillota</taxon>
        <taxon>Bacilli</taxon>
        <taxon>Bacillales</taxon>
        <taxon>Bacillaceae</taxon>
        <taxon>Ornithinibacillus</taxon>
    </lineage>
</organism>